<evidence type="ECO:0000313" key="15">
    <source>
        <dbReference type="Proteomes" id="UP000188543"/>
    </source>
</evidence>
<dbReference type="SMART" id="SM00984">
    <property type="entry name" value="UDPG_MGDP_dh_C"/>
    <property type="match status" value="1"/>
</dbReference>
<feature type="binding site" evidence="11">
    <location>
        <position position="121"/>
    </location>
    <ligand>
        <name>NAD(+)</name>
        <dbReference type="ChEBI" id="CHEBI:57540"/>
    </ligand>
</feature>
<dbReference type="GO" id="GO:0006065">
    <property type="term" value="P:UDP-glucuronate biosynthetic process"/>
    <property type="evidence" value="ECO:0007669"/>
    <property type="project" value="UniProtKB-UniPathway"/>
</dbReference>
<reference evidence="13" key="1">
    <citation type="submission" date="2015-02" db="EMBL/GenBank/DDBJ databases">
        <authorList>
            <person name="Patil P.P."/>
            <person name="Midha S."/>
            <person name="Mali S."/>
            <person name="Gautam V."/>
            <person name="Dash L."/>
            <person name="Kumar S."/>
            <person name="Shastri J."/>
            <person name="Singhal L."/>
            <person name="Patil P.B."/>
        </authorList>
    </citation>
    <scope>NUCLEOTIDE SEQUENCE</scope>
    <source>
        <strain evidence="13">BC-19</strain>
    </source>
</reference>
<evidence type="ECO:0000313" key="13">
    <source>
        <dbReference type="EMBL" id="MCW3711479.1"/>
    </source>
</evidence>
<dbReference type="InterPro" id="IPR017476">
    <property type="entry name" value="UDP-Glc/GDP-Man"/>
</dbReference>
<dbReference type="Pfam" id="PF03720">
    <property type="entry name" value="UDPG_MGDP_dh_C"/>
    <property type="match status" value="1"/>
</dbReference>
<reference evidence="13 16" key="4">
    <citation type="journal article" date="2017" name="Front. Microbiol.">
        <title>Genomics Reveals a Unique Clone of Burkholderia cenocepacia Harboring an Actively Excising Novel Genomic Island.</title>
        <authorList>
            <person name="Patil P.P."/>
            <person name="Mali S."/>
            <person name="Midha S."/>
            <person name="Gautam V."/>
            <person name="Dash L."/>
            <person name="Kumar S."/>
            <person name="Shastri J."/>
            <person name="Singhal L."/>
            <person name="Patil P.B."/>
        </authorList>
    </citation>
    <scope>NUCLEOTIDE SEQUENCE [LARGE SCALE GENOMIC DNA]</scope>
    <source>
        <strain evidence="13 16">BC-19</strain>
    </source>
</reference>
<evidence type="ECO:0000256" key="8">
    <source>
        <dbReference type="PIRNR" id="PIRNR000124"/>
    </source>
</evidence>
<dbReference type="AlphaFoldDB" id="A0A1V6L686"/>
<dbReference type="InterPro" id="IPR036220">
    <property type="entry name" value="UDP-Glc/GDP-Man_DH_C_sf"/>
</dbReference>
<evidence type="ECO:0000256" key="4">
    <source>
        <dbReference type="ARBA" id="ARBA00015132"/>
    </source>
</evidence>
<evidence type="ECO:0000256" key="3">
    <source>
        <dbReference type="ARBA" id="ARBA00012954"/>
    </source>
</evidence>
<dbReference type="PIRSF" id="PIRSF000124">
    <property type="entry name" value="UDPglc_GDPman_dh"/>
    <property type="match status" value="1"/>
</dbReference>
<comment type="caution">
    <text evidence="14">The sequence shown here is derived from an EMBL/GenBank/DDBJ whole genome shotgun (WGS) entry which is preliminary data.</text>
</comment>
<proteinExistence type="inferred from homology"/>
<dbReference type="GO" id="GO:0000271">
    <property type="term" value="P:polysaccharide biosynthetic process"/>
    <property type="evidence" value="ECO:0007669"/>
    <property type="project" value="InterPro"/>
</dbReference>
<feature type="binding site" evidence="11">
    <location>
        <position position="277"/>
    </location>
    <ligand>
        <name>NAD(+)</name>
        <dbReference type="ChEBI" id="CHEBI:57540"/>
    </ligand>
</feature>
<evidence type="ECO:0000256" key="6">
    <source>
        <dbReference type="ARBA" id="ARBA00023027"/>
    </source>
</evidence>
<evidence type="ECO:0000256" key="9">
    <source>
        <dbReference type="PIRSR" id="PIRSR500134-1"/>
    </source>
</evidence>
<dbReference type="OrthoDB" id="9803238at2"/>
<feature type="binding site" evidence="11">
    <location>
        <position position="35"/>
    </location>
    <ligand>
        <name>NAD(+)</name>
        <dbReference type="ChEBI" id="CHEBI:57540"/>
    </ligand>
</feature>
<organism evidence="14 15">
    <name type="scientific">Burkholderia cenocepacia</name>
    <dbReference type="NCBI Taxonomy" id="95486"/>
    <lineage>
        <taxon>Bacteria</taxon>
        <taxon>Pseudomonadati</taxon>
        <taxon>Pseudomonadota</taxon>
        <taxon>Betaproteobacteria</taxon>
        <taxon>Burkholderiales</taxon>
        <taxon>Burkholderiaceae</taxon>
        <taxon>Burkholderia</taxon>
        <taxon>Burkholderia cepacia complex</taxon>
    </lineage>
</organism>
<feature type="domain" description="UDP-glucose/GDP-mannose dehydrogenase C-terminal" evidence="12">
    <location>
        <begin position="328"/>
        <end position="440"/>
    </location>
</feature>
<evidence type="ECO:0000256" key="7">
    <source>
        <dbReference type="ARBA" id="ARBA00047473"/>
    </source>
</evidence>
<evidence type="ECO:0000256" key="10">
    <source>
        <dbReference type="PIRSR" id="PIRSR500134-2"/>
    </source>
</evidence>
<comment type="catalytic activity">
    <reaction evidence="7 8">
        <text>UDP-alpha-D-glucose + 2 NAD(+) + H2O = UDP-alpha-D-glucuronate + 2 NADH + 3 H(+)</text>
        <dbReference type="Rhea" id="RHEA:23596"/>
        <dbReference type="ChEBI" id="CHEBI:15377"/>
        <dbReference type="ChEBI" id="CHEBI:15378"/>
        <dbReference type="ChEBI" id="CHEBI:57540"/>
        <dbReference type="ChEBI" id="CHEBI:57945"/>
        <dbReference type="ChEBI" id="CHEBI:58052"/>
        <dbReference type="ChEBI" id="CHEBI:58885"/>
        <dbReference type="EC" id="1.1.1.22"/>
    </reaction>
</comment>
<dbReference type="PANTHER" id="PTHR43750:SF3">
    <property type="entry name" value="UDP-GLUCOSE 6-DEHYDROGENASE TUAD"/>
    <property type="match status" value="1"/>
</dbReference>
<comment type="pathway">
    <text evidence="1">Nucleotide-sugar biosynthesis; UDP-alpha-D-glucuronate biosynthesis; UDP-alpha-D-glucuronate from UDP-alpha-D-glucose: step 1/1.</text>
</comment>
<feature type="binding site" evidence="11">
    <location>
        <position position="162"/>
    </location>
    <ligand>
        <name>NAD(+)</name>
        <dbReference type="ChEBI" id="CHEBI:57540"/>
    </ligand>
</feature>
<evidence type="ECO:0000256" key="11">
    <source>
        <dbReference type="PIRSR" id="PIRSR500134-3"/>
    </source>
</evidence>
<evidence type="ECO:0000256" key="2">
    <source>
        <dbReference type="ARBA" id="ARBA00006601"/>
    </source>
</evidence>
<dbReference type="Gene3D" id="1.20.5.100">
    <property type="entry name" value="Cytochrome c1, transmembrane anchor, C-terminal"/>
    <property type="match status" value="1"/>
</dbReference>
<dbReference type="GO" id="GO:0003979">
    <property type="term" value="F:UDP-glucose 6-dehydrogenase activity"/>
    <property type="evidence" value="ECO:0007669"/>
    <property type="project" value="UniProtKB-EC"/>
</dbReference>
<gene>
    <name evidence="14" type="ORF">A8E72_12545</name>
    <name evidence="13" type="ORF">UE95_009300</name>
</gene>
<evidence type="ECO:0000313" key="16">
    <source>
        <dbReference type="Proteomes" id="UP000191686"/>
    </source>
</evidence>
<feature type="binding site" evidence="10">
    <location>
        <position position="335"/>
    </location>
    <ligand>
        <name>substrate</name>
    </ligand>
</feature>
<dbReference type="PROSITE" id="PS51257">
    <property type="entry name" value="PROKAR_LIPOPROTEIN"/>
    <property type="match status" value="1"/>
</dbReference>
<evidence type="ECO:0000256" key="5">
    <source>
        <dbReference type="ARBA" id="ARBA00023002"/>
    </source>
</evidence>
<keyword evidence="6 8" id="KW-0520">NAD</keyword>
<reference evidence="14 15" key="2">
    <citation type="submission" date="2016-08" db="EMBL/GenBank/DDBJ databases">
        <authorList>
            <person name="Seilhamer J.J."/>
        </authorList>
    </citation>
    <scope>NUCLEOTIDE SEQUENCE [LARGE SCALE GENOMIC DNA]</scope>
    <source>
        <strain evidence="14 15">VC14762</strain>
    </source>
</reference>
<dbReference type="NCBIfam" id="TIGR03026">
    <property type="entry name" value="NDP-sugDHase"/>
    <property type="match status" value="1"/>
</dbReference>
<dbReference type="UniPathway" id="UPA00038">
    <property type="reaction ID" value="UER00491"/>
</dbReference>
<dbReference type="Gene3D" id="3.40.50.720">
    <property type="entry name" value="NAD(P)-binding Rossmann-like Domain"/>
    <property type="match status" value="2"/>
</dbReference>
<dbReference type="Pfam" id="PF00984">
    <property type="entry name" value="UDPG_MGDP_dh"/>
    <property type="match status" value="1"/>
</dbReference>
<dbReference type="PIRSF" id="PIRSF500134">
    <property type="entry name" value="UDPglc_DH_bac"/>
    <property type="match status" value="1"/>
</dbReference>
<dbReference type="InterPro" id="IPR014027">
    <property type="entry name" value="UDP-Glc/GDP-Man_DH_C"/>
</dbReference>
<dbReference type="EMBL" id="MUTJ01000042">
    <property type="protein sequence ID" value="ONU87011.1"/>
    <property type="molecule type" value="Genomic_DNA"/>
</dbReference>
<protein>
    <recommendedName>
        <fullName evidence="4 8">UDP-glucose 6-dehydrogenase</fullName>
        <ecNumber evidence="3 8">1.1.1.22</ecNumber>
    </recommendedName>
</protein>
<feature type="binding site" evidence="11">
    <location>
        <position position="86"/>
    </location>
    <ligand>
        <name>NAD(+)</name>
        <dbReference type="ChEBI" id="CHEBI:57540"/>
    </ligand>
</feature>
<dbReference type="Pfam" id="PF03721">
    <property type="entry name" value="UDPG_MGDP_dh_N"/>
    <property type="match status" value="1"/>
</dbReference>
<keyword evidence="5 8" id="KW-0560">Oxidoreductase</keyword>
<dbReference type="PANTHER" id="PTHR43750">
    <property type="entry name" value="UDP-GLUCOSE 6-DEHYDROGENASE TUAD"/>
    <property type="match status" value="1"/>
</dbReference>
<dbReference type="InterPro" id="IPR001732">
    <property type="entry name" value="UDP-Glc/GDP-Man_DH_N"/>
</dbReference>
<dbReference type="SUPFAM" id="SSF48179">
    <property type="entry name" value="6-phosphogluconate dehydrogenase C-terminal domain-like"/>
    <property type="match status" value="1"/>
</dbReference>
<dbReference type="InterPro" id="IPR008927">
    <property type="entry name" value="6-PGluconate_DH-like_C_sf"/>
</dbReference>
<feature type="binding site" evidence="11">
    <location>
        <position position="30"/>
    </location>
    <ligand>
        <name>NAD(+)</name>
        <dbReference type="ChEBI" id="CHEBI:57540"/>
    </ligand>
</feature>
<evidence type="ECO:0000313" key="14">
    <source>
        <dbReference type="EMBL" id="ONU87011.1"/>
    </source>
</evidence>
<sequence length="466" mass="50896">MKITIIGTGYVGLVTGACLAEIGHDVFCLDVDPRKIDILNNGGMPIHEPGLLDIIARNRTAGRLRFSTDIEASVAHGEIQFIAVGTPPDEDGSADLQYVLEAARNIGRHMTSFKVIVDKSTVPVGTAQRVRGVVDEALAARGLAGSVAHRFSVVSNPEFLKEGAAVEDFMRPDRIIIGVDDDETGTIAREKMKKLYAPFNRNHERTIYMDVRSAEFAKYAANAMLATRISFMNEMSNLADKVGADIEAVRRGIGSDPRIGYHFLYAGVGYGGSCFPKDVQALIRTAGENGQPLRILEAVEAANHAQKDVLIGKIEQRFGADLTGREFAVWGLAFKPNTDDMREAPSRRLIAALLERGATVRAYDPVAVDEARRVFALDFGDDADALARLHLVDTQDVAVTGADALVIVTEWKEFRSPDFTRLKAELKAPVIFDGRNLYEPDAMAELGIDYYAIGRPYVDPQLSSRG</sequence>
<evidence type="ECO:0000259" key="12">
    <source>
        <dbReference type="SMART" id="SM00984"/>
    </source>
</evidence>
<comment type="similarity">
    <text evidence="2 8">Belongs to the UDP-glucose/GDP-mannose dehydrogenase family.</text>
</comment>
<accession>A0A1V6L686</accession>
<dbReference type="GO" id="GO:0051287">
    <property type="term" value="F:NAD binding"/>
    <property type="evidence" value="ECO:0007669"/>
    <property type="project" value="InterPro"/>
</dbReference>
<dbReference type="Proteomes" id="UP000191686">
    <property type="component" value="Unassembled WGS sequence"/>
</dbReference>
<reference evidence="13" key="5">
    <citation type="submission" date="2021-09" db="EMBL/GenBank/DDBJ databases">
        <authorList>
            <person name="Saroha T."/>
            <person name="Patil P."/>
            <person name="Gautam D.V."/>
            <person name="Patil D.P.B."/>
        </authorList>
    </citation>
    <scope>NUCLEOTIDE SEQUENCE</scope>
    <source>
        <strain evidence="13">BC-19</strain>
    </source>
</reference>
<dbReference type="InterPro" id="IPR036291">
    <property type="entry name" value="NAD(P)-bd_dom_sf"/>
</dbReference>
<name>A0A1V6L686_9BURK</name>
<feature type="binding site" evidence="11">
    <location>
        <position position="342"/>
    </location>
    <ligand>
        <name>NAD(+)</name>
        <dbReference type="ChEBI" id="CHEBI:57540"/>
    </ligand>
</feature>
<feature type="binding site" evidence="10">
    <location>
        <begin position="263"/>
        <end position="267"/>
    </location>
    <ligand>
        <name>substrate</name>
    </ligand>
</feature>
<dbReference type="RefSeq" id="WP_006486856.1">
    <property type="nucleotide sequence ID" value="NZ_CADETK010000014.1"/>
</dbReference>
<dbReference type="SUPFAM" id="SSF51735">
    <property type="entry name" value="NAD(P)-binding Rossmann-fold domains"/>
    <property type="match status" value="1"/>
</dbReference>
<feature type="active site" description="Nucleophile" evidence="9">
    <location>
        <position position="274"/>
    </location>
</feature>
<feature type="binding site" evidence="10">
    <location>
        <begin position="159"/>
        <end position="162"/>
    </location>
    <ligand>
        <name>substrate</name>
    </ligand>
</feature>
<evidence type="ECO:0000256" key="1">
    <source>
        <dbReference type="ARBA" id="ARBA00004701"/>
    </source>
</evidence>
<dbReference type="InterPro" id="IPR014026">
    <property type="entry name" value="UDP-Glc/GDP-Man_DH_dimer"/>
</dbReference>
<dbReference type="InterPro" id="IPR028357">
    <property type="entry name" value="UDPglc_DH_bac"/>
</dbReference>
<dbReference type="Proteomes" id="UP000188543">
    <property type="component" value="Unassembled WGS sequence"/>
</dbReference>
<dbReference type="EMBL" id="JYMX02000005">
    <property type="protein sequence ID" value="MCW3711479.1"/>
    <property type="molecule type" value="Genomic_DNA"/>
</dbReference>
<dbReference type="EC" id="1.1.1.22" evidence="3 8"/>
<feature type="binding site" evidence="10">
    <location>
        <position position="271"/>
    </location>
    <ligand>
        <name>substrate</name>
    </ligand>
</feature>
<feature type="binding site" evidence="10">
    <location>
        <position position="218"/>
    </location>
    <ligand>
        <name>substrate</name>
    </ligand>
</feature>
<dbReference type="SUPFAM" id="SSF52413">
    <property type="entry name" value="UDP-glucose/GDP-mannose dehydrogenase C-terminal domain"/>
    <property type="match status" value="1"/>
</dbReference>
<reference evidence="13 16" key="3">
    <citation type="journal article" date="2017" name="Front. Microbiol.">
        <title>Genomics reveals a unique clone of Burkholderia cenocepacia harbouring an actively excising novel genomic island.</title>
        <authorList>
            <person name="Patil P."/>
            <person name="Mali S."/>
            <person name="Midha S."/>
            <person name="Gautam V."/>
            <person name="Dash L."/>
            <person name="Kumar S."/>
            <person name="Shastri J."/>
            <person name="Singhal L."/>
            <person name="Patil P.B."/>
        </authorList>
    </citation>
    <scope>NUCLEOTIDE SEQUENCE [LARGE SCALE GENOMIC DNA]</scope>
    <source>
        <strain evidence="13 16">BC-19</strain>
    </source>
</reference>